<proteinExistence type="predicted"/>
<gene>
    <name evidence="2" type="ORF">CERSUDRAFT_89960</name>
</gene>
<feature type="region of interest" description="Disordered" evidence="1">
    <location>
        <begin position="312"/>
        <end position="340"/>
    </location>
</feature>
<dbReference type="AlphaFoldDB" id="M2PX34"/>
<reference evidence="2 3" key="1">
    <citation type="journal article" date="2012" name="Proc. Natl. Acad. Sci. U.S.A.">
        <title>Comparative genomics of Ceriporiopsis subvermispora and Phanerochaete chrysosporium provide insight into selective ligninolysis.</title>
        <authorList>
            <person name="Fernandez-Fueyo E."/>
            <person name="Ruiz-Duenas F.J."/>
            <person name="Ferreira P."/>
            <person name="Floudas D."/>
            <person name="Hibbett D.S."/>
            <person name="Canessa P."/>
            <person name="Larrondo L.F."/>
            <person name="James T.Y."/>
            <person name="Seelenfreund D."/>
            <person name="Lobos S."/>
            <person name="Polanco R."/>
            <person name="Tello M."/>
            <person name="Honda Y."/>
            <person name="Watanabe T."/>
            <person name="Watanabe T."/>
            <person name="Ryu J.S."/>
            <person name="Kubicek C.P."/>
            <person name="Schmoll M."/>
            <person name="Gaskell J."/>
            <person name="Hammel K.E."/>
            <person name="St John F.J."/>
            <person name="Vanden Wymelenberg A."/>
            <person name="Sabat G."/>
            <person name="Splinter BonDurant S."/>
            <person name="Syed K."/>
            <person name="Yadav J.S."/>
            <person name="Doddapaneni H."/>
            <person name="Subramanian V."/>
            <person name="Lavin J.L."/>
            <person name="Oguiza J.A."/>
            <person name="Perez G."/>
            <person name="Pisabarro A.G."/>
            <person name="Ramirez L."/>
            <person name="Santoyo F."/>
            <person name="Master E."/>
            <person name="Coutinho P.M."/>
            <person name="Henrissat B."/>
            <person name="Lombard V."/>
            <person name="Magnuson J.K."/>
            <person name="Kuees U."/>
            <person name="Hori C."/>
            <person name="Igarashi K."/>
            <person name="Samejima M."/>
            <person name="Held B.W."/>
            <person name="Barry K.W."/>
            <person name="LaButti K.M."/>
            <person name="Lapidus A."/>
            <person name="Lindquist E.A."/>
            <person name="Lucas S.M."/>
            <person name="Riley R."/>
            <person name="Salamov A.A."/>
            <person name="Hoffmeister D."/>
            <person name="Schwenk D."/>
            <person name="Hadar Y."/>
            <person name="Yarden O."/>
            <person name="de Vries R.P."/>
            <person name="Wiebenga A."/>
            <person name="Stenlid J."/>
            <person name="Eastwood D."/>
            <person name="Grigoriev I.V."/>
            <person name="Berka R.M."/>
            <person name="Blanchette R.A."/>
            <person name="Kersten P."/>
            <person name="Martinez A.T."/>
            <person name="Vicuna R."/>
            <person name="Cullen D."/>
        </authorList>
    </citation>
    <scope>NUCLEOTIDE SEQUENCE [LARGE SCALE GENOMIC DNA]</scope>
    <source>
        <strain evidence="2 3">B</strain>
    </source>
</reference>
<name>M2PX34_CERS8</name>
<feature type="compositionally biased region" description="Acidic residues" evidence="1">
    <location>
        <begin position="316"/>
        <end position="340"/>
    </location>
</feature>
<accession>M2PX34</accession>
<dbReference type="HOGENOM" id="CLU_816357_0_0_1"/>
<dbReference type="EMBL" id="KB445791">
    <property type="protein sequence ID" value="EMD41394.1"/>
    <property type="molecule type" value="Genomic_DNA"/>
</dbReference>
<keyword evidence="3" id="KW-1185">Reference proteome</keyword>
<protein>
    <submittedName>
        <fullName evidence="2">Uncharacterized protein</fullName>
    </submittedName>
</protein>
<organism evidence="2 3">
    <name type="scientific">Ceriporiopsis subvermispora (strain B)</name>
    <name type="common">White-rot fungus</name>
    <name type="synonym">Gelatoporia subvermispora</name>
    <dbReference type="NCBI Taxonomy" id="914234"/>
    <lineage>
        <taxon>Eukaryota</taxon>
        <taxon>Fungi</taxon>
        <taxon>Dikarya</taxon>
        <taxon>Basidiomycota</taxon>
        <taxon>Agaricomycotina</taxon>
        <taxon>Agaricomycetes</taxon>
        <taxon>Polyporales</taxon>
        <taxon>Gelatoporiaceae</taxon>
        <taxon>Gelatoporia</taxon>
    </lineage>
</organism>
<dbReference type="Proteomes" id="UP000016930">
    <property type="component" value="Unassembled WGS sequence"/>
</dbReference>
<sequence>MVKENEKLLTALASMRGIRELTLFTHGKRSRDFISMMQPALKTINVHVYWDAKAPDVVPSLAKHVETLESLSVCILIKVFPNLTHLQLDMDERVHALDGDELGKYHAKNWERHEAVRWTRLKSIDGDLSNIYASAITGALDHLETKVTCDDFEIYLALVDDLTLKGDLALLINTANFDVEDFVKSLQSMPDLATAKIRIQMDRESEVEPEDIIEHSSRLLGHLRITTLKLVLELAEDHWENVEGYHPTVDTLSGLNVETYVQQLAERISTPTKLSLWIAANSDSEWIAERATNGDMSLKRRGWHAIRRWHYHDGESDSEDENESDESEEGSEDDSDAVRR</sequence>
<evidence type="ECO:0000313" key="3">
    <source>
        <dbReference type="Proteomes" id="UP000016930"/>
    </source>
</evidence>
<evidence type="ECO:0000256" key="1">
    <source>
        <dbReference type="SAM" id="MobiDB-lite"/>
    </source>
</evidence>
<evidence type="ECO:0000313" key="2">
    <source>
        <dbReference type="EMBL" id="EMD41394.1"/>
    </source>
</evidence>